<organism evidence="1 2">
    <name type="scientific">Piromyces finnis</name>
    <dbReference type="NCBI Taxonomy" id="1754191"/>
    <lineage>
        <taxon>Eukaryota</taxon>
        <taxon>Fungi</taxon>
        <taxon>Fungi incertae sedis</taxon>
        <taxon>Chytridiomycota</taxon>
        <taxon>Chytridiomycota incertae sedis</taxon>
        <taxon>Neocallimastigomycetes</taxon>
        <taxon>Neocallimastigales</taxon>
        <taxon>Neocallimastigaceae</taxon>
        <taxon>Piromyces</taxon>
    </lineage>
</organism>
<reference evidence="1 2" key="2">
    <citation type="submission" date="2016-08" db="EMBL/GenBank/DDBJ databases">
        <title>Pervasive Adenine N6-methylation of Active Genes in Fungi.</title>
        <authorList>
            <consortium name="DOE Joint Genome Institute"/>
            <person name="Mondo S.J."/>
            <person name="Dannebaum R.O."/>
            <person name="Kuo R.C."/>
            <person name="Labutti K."/>
            <person name="Haridas S."/>
            <person name="Kuo A."/>
            <person name="Salamov A."/>
            <person name="Ahrendt S.R."/>
            <person name="Lipzen A."/>
            <person name="Sullivan W."/>
            <person name="Andreopoulos W.B."/>
            <person name="Clum A."/>
            <person name="Lindquist E."/>
            <person name="Daum C."/>
            <person name="Ramamoorthy G.K."/>
            <person name="Gryganskyi A."/>
            <person name="Culley D."/>
            <person name="Magnuson J.K."/>
            <person name="James T.Y."/>
            <person name="O'Malley M.A."/>
            <person name="Stajich J.E."/>
            <person name="Spatafora J.W."/>
            <person name="Visel A."/>
            <person name="Grigoriev I.V."/>
        </authorList>
    </citation>
    <scope>NUCLEOTIDE SEQUENCE [LARGE SCALE GENOMIC DNA]</scope>
    <source>
        <strain evidence="2">finn</strain>
    </source>
</reference>
<dbReference type="AlphaFoldDB" id="A0A1Y1VCI9"/>
<gene>
    <name evidence="1" type="ORF">BCR36DRAFT_411490</name>
</gene>
<reference evidence="1 2" key="1">
    <citation type="submission" date="2016-08" db="EMBL/GenBank/DDBJ databases">
        <title>Genomes of anaerobic fungi encode conserved fungal cellulosomes for biomass hydrolysis.</title>
        <authorList>
            <consortium name="DOE Joint Genome Institute"/>
            <person name="Haitjema C.H."/>
            <person name="Gilmore S.P."/>
            <person name="Henske J.K."/>
            <person name="Solomon K.V."/>
            <person name="De Groot R."/>
            <person name="Kuo A."/>
            <person name="Mondo S.J."/>
            <person name="Salamov A.A."/>
            <person name="Labutti K."/>
            <person name="Zhao Z."/>
            <person name="Chiniquy J."/>
            <person name="Barry K."/>
            <person name="Brewer H.M."/>
            <person name="Purvine S.O."/>
            <person name="Wright A.T."/>
            <person name="Boxma B."/>
            <person name="Van Alen T."/>
            <person name="Hackstein J.H."/>
            <person name="Baker S.E."/>
            <person name="Grigoriev I.V."/>
            <person name="O'Malley M.A."/>
        </authorList>
    </citation>
    <scope>NUCLEOTIDE SEQUENCE [LARGE SCALE GENOMIC DNA]</scope>
    <source>
        <strain evidence="2">finn</strain>
    </source>
</reference>
<comment type="caution">
    <text evidence="1">The sequence shown here is derived from an EMBL/GenBank/DDBJ whole genome shotgun (WGS) entry which is preliminary data.</text>
</comment>
<evidence type="ECO:0000313" key="2">
    <source>
        <dbReference type="Proteomes" id="UP000193719"/>
    </source>
</evidence>
<name>A0A1Y1VCI9_9FUNG</name>
<evidence type="ECO:0000313" key="1">
    <source>
        <dbReference type="EMBL" id="ORX52605.1"/>
    </source>
</evidence>
<protein>
    <submittedName>
        <fullName evidence="1">Uncharacterized protein</fullName>
    </submittedName>
</protein>
<proteinExistence type="predicted"/>
<sequence>MDNSDVFDKLQVEMNNFEVFDNFEILKKMCYIASLVYNKYNNALDFVIHLLCYELNPGFVENQYFIFLFLSENIYLKAVKSNIYKEIELPTANQYDKNKNPDIDNYPNVGRDLINNFIRFCRSEQSFKTVSDDPGSSDYDPRYHLIVNDVKNDKVIRAITE</sequence>
<accession>A0A1Y1VCI9</accession>
<dbReference type="EMBL" id="MCFH01000015">
    <property type="protein sequence ID" value="ORX52605.1"/>
    <property type="molecule type" value="Genomic_DNA"/>
</dbReference>
<dbReference type="Proteomes" id="UP000193719">
    <property type="component" value="Unassembled WGS sequence"/>
</dbReference>
<keyword evidence="2" id="KW-1185">Reference proteome</keyword>